<sequence>MKYTKGKFVRSDIQTNERTIILGRTGTGKSLFADTLMTYLGKKVFVVLMDVKNEYIHIPVVDFKVFYKQKRGVVRINQLKIKTKTGVFQTDDLYKITEFIASNLFKYNQKLKEAGKPLRRAMICVEELGSVCRKGGRLYDVMYNTAKIVSQGRGVEIGFIGISQRPQQVHTDFLSQADHII</sequence>
<evidence type="ECO:0000313" key="2">
    <source>
        <dbReference type="EMBL" id="GAH59250.1"/>
    </source>
</evidence>
<dbReference type="EMBL" id="BARU01019992">
    <property type="protein sequence ID" value="GAH59250.1"/>
    <property type="molecule type" value="Genomic_DNA"/>
</dbReference>
<dbReference type="InterPro" id="IPR002789">
    <property type="entry name" value="HerA_central"/>
</dbReference>
<dbReference type="InterPro" id="IPR027417">
    <property type="entry name" value="P-loop_NTPase"/>
</dbReference>
<evidence type="ECO:0000259" key="1">
    <source>
        <dbReference type="Pfam" id="PF01935"/>
    </source>
</evidence>
<accession>X1HQA5</accession>
<dbReference type="SUPFAM" id="SSF52540">
    <property type="entry name" value="P-loop containing nucleoside triphosphate hydrolases"/>
    <property type="match status" value="1"/>
</dbReference>
<feature type="non-terminal residue" evidence="2">
    <location>
        <position position="181"/>
    </location>
</feature>
<dbReference type="PANTHER" id="PTHR42957:SF1">
    <property type="entry name" value="HELICASE MJ1565-RELATED"/>
    <property type="match status" value="1"/>
</dbReference>
<dbReference type="Pfam" id="PF01935">
    <property type="entry name" value="DUF87"/>
    <property type="match status" value="1"/>
</dbReference>
<organism evidence="2">
    <name type="scientific">marine sediment metagenome</name>
    <dbReference type="NCBI Taxonomy" id="412755"/>
    <lineage>
        <taxon>unclassified sequences</taxon>
        <taxon>metagenomes</taxon>
        <taxon>ecological metagenomes</taxon>
    </lineage>
</organism>
<gene>
    <name evidence="2" type="ORF">S03H2_32882</name>
</gene>
<feature type="domain" description="Helicase HerA central" evidence="1">
    <location>
        <begin position="20"/>
        <end position="99"/>
    </location>
</feature>
<name>X1HQA5_9ZZZZ</name>
<comment type="caution">
    <text evidence="2">The sequence shown here is derived from an EMBL/GenBank/DDBJ whole genome shotgun (WGS) entry which is preliminary data.</text>
</comment>
<dbReference type="Gene3D" id="3.40.50.300">
    <property type="entry name" value="P-loop containing nucleotide triphosphate hydrolases"/>
    <property type="match status" value="1"/>
</dbReference>
<protein>
    <recommendedName>
        <fullName evidence="1">Helicase HerA central domain-containing protein</fullName>
    </recommendedName>
</protein>
<dbReference type="InterPro" id="IPR008571">
    <property type="entry name" value="HerA-like"/>
</dbReference>
<reference evidence="2" key="1">
    <citation type="journal article" date="2014" name="Front. Microbiol.">
        <title>High frequency of phylogenetically diverse reductive dehalogenase-homologous genes in deep subseafloor sedimentary metagenomes.</title>
        <authorList>
            <person name="Kawai M."/>
            <person name="Futagami T."/>
            <person name="Toyoda A."/>
            <person name="Takaki Y."/>
            <person name="Nishi S."/>
            <person name="Hori S."/>
            <person name="Arai W."/>
            <person name="Tsubouchi T."/>
            <person name="Morono Y."/>
            <person name="Uchiyama I."/>
            <person name="Ito T."/>
            <person name="Fujiyama A."/>
            <person name="Inagaki F."/>
            <person name="Takami H."/>
        </authorList>
    </citation>
    <scope>NUCLEOTIDE SEQUENCE</scope>
    <source>
        <strain evidence="2">Expedition CK06-06</strain>
    </source>
</reference>
<dbReference type="AlphaFoldDB" id="X1HQA5"/>
<dbReference type="PANTHER" id="PTHR42957">
    <property type="entry name" value="HELICASE MJ1565-RELATED"/>
    <property type="match status" value="1"/>
</dbReference>
<proteinExistence type="predicted"/>